<feature type="compositionally biased region" description="Basic and acidic residues" evidence="1">
    <location>
        <begin position="644"/>
        <end position="659"/>
    </location>
</feature>
<accession>A0A120K1L9</accession>
<evidence type="ECO:0000256" key="1">
    <source>
        <dbReference type="SAM" id="MobiDB-lite"/>
    </source>
</evidence>
<proteinExistence type="predicted"/>
<feature type="compositionally biased region" description="Polar residues" evidence="1">
    <location>
        <begin position="878"/>
        <end position="895"/>
    </location>
</feature>
<feature type="domain" description="PH" evidence="2">
    <location>
        <begin position="45"/>
        <end position="169"/>
    </location>
</feature>
<evidence type="ECO:0000313" key="4">
    <source>
        <dbReference type="Proteomes" id="UP000243052"/>
    </source>
</evidence>
<feature type="region of interest" description="Disordered" evidence="1">
    <location>
        <begin position="485"/>
        <end position="507"/>
    </location>
</feature>
<dbReference type="SUPFAM" id="SSF50729">
    <property type="entry name" value="PH domain-like"/>
    <property type="match status" value="1"/>
</dbReference>
<feature type="compositionally biased region" description="Low complexity" evidence="1">
    <location>
        <begin position="866"/>
        <end position="877"/>
    </location>
</feature>
<dbReference type="STRING" id="45286.A0A120K1L9"/>
<organism evidence="3 4">
    <name type="scientific">Eremothecium sinecaudum</name>
    <dbReference type="NCBI Taxonomy" id="45286"/>
    <lineage>
        <taxon>Eukaryota</taxon>
        <taxon>Fungi</taxon>
        <taxon>Dikarya</taxon>
        <taxon>Ascomycota</taxon>
        <taxon>Saccharomycotina</taxon>
        <taxon>Saccharomycetes</taxon>
        <taxon>Saccharomycetales</taxon>
        <taxon>Saccharomycetaceae</taxon>
        <taxon>Eremothecium</taxon>
    </lineage>
</organism>
<evidence type="ECO:0000313" key="3">
    <source>
        <dbReference type="EMBL" id="AMD19529.1"/>
    </source>
</evidence>
<dbReference type="PROSITE" id="PS50003">
    <property type="entry name" value="PH_DOMAIN"/>
    <property type="match status" value="1"/>
</dbReference>
<feature type="region of interest" description="Disordered" evidence="1">
    <location>
        <begin position="777"/>
        <end position="804"/>
    </location>
</feature>
<protein>
    <submittedName>
        <fullName evidence="3">HCL622Wp</fullName>
    </submittedName>
</protein>
<dbReference type="EMBL" id="CP014243">
    <property type="protein sequence ID" value="AMD19529.1"/>
    <property type="molecule type" value="Genomic_DNA"/>
</dbReference>
<dbReference type="InterPro" id="IPR011993">
    <property type="entry name" value="PH-like_dom_sf"/>
</dbReference>
<reference evidence="3 4" key="1">
    <citation type="submission" date="2016-01" db="EMBL/GenBank/DDBJ databases">
        <title>Genome sequence of the yeast Holleya sinecauda.</title>
        <authorList>
            <person name="Dietrich F.S."/>
        </authorList>
    </citation>
    <scope>NUCLEOTIDE SEQUENCE [LARGE SCALE GENOMIC DNA]</scope>
    <source>
        <strain evidence="3 4">ATCC 58844</strain>
    </source>
</reference>
<dbReference type="RefSeq" id="XP_017986525.1">
    <property type="nucleotide sequence ID" value="XM_018131587.1"/>
</dbReference>
<dbReference type="GeneID" id="28722732"/>
<dbReference type="Pfam" id="PF25381">
    <property type="entry name" value="PH_26"/>
    <property type="match status" value="1"/>
</dbReference>
<dbReference type="SMART" id="SM00233">
    <property type="entry name" value="PH"/>
    <property type="match status" value="1"/>
</dbReference>
<dbReference type="Proteomes" id="UP000243052">
    <property type="component" value="Chromosome iii"/>
</dbReference>
<keyword evidence="4" id="KW-1185">Reference proteome</keyword>
<feature type="compositionally biased region" description="Polar residues" evidence="1">
    <location>
        <begin position="917"/>
        <end position="926"/>
    </location>
</feature>
<feature type="region of interest" description="Disordered" evidence="1">
    <location>
        <begin position="840"/>
        <end position="926"/>
    </location>
</feature>
<feature type="region of interest" description="Disordered" evidence="1">
    <location>
        <begin position="628"/>
        <end position="665"/>
    </location>
</feature>
<dbReference type="InterPro" id="IPR001849">
    <property type="entry name" value="PH_domain"/>
</dbReference>
<dbReference type="InterPro" id="IPR058155">
    <property type="entry name" value="Skg3/CAF120-like_PH"/>
</dbReference>
<dbReference type="AlphaFoldDB" id="A0A120K1L9"/>
<feature type="compositionally biased region" description="Pro residues" evidence="1">
    <location>
        <begin position="848"/>
        <end position="861"/>
    </location>
</feature>
<evidence type="ECO:0000259" key="2">
    <source>
        <dbReference type="PROSITE" id="PS50003"/>
    </source>
</evidence>
<dbReference type="OrthoDB" id="5563754at2759"/>
<gene>
    <name evidence="3" type="ORF">AW171_hschr31367</name>
</gene>
<name>A0A120K1L9_9SACH</name>
<dbReference type="Pfam" id="PF00169">
    <property type="entry name" value="PH"/>
    <property type="match status" value="1"/>
</dbReference>
<feature type="compositionally biased region" description="Low complexity" evidence="1">
    <location>
        <begin position="896"/>
        <end position="907"/>
    </location>
</feature>
<feature type="region of interest" description="Disordered" evidence="1">
    <location>
        <begin position="1"/>
        <end position="26"/>
    </location>
</feature>
<sequence>MLEMRSSDVEASGSSTGIGGDKGSEGRISPELVPIVTLLSAQAHRRYQEGVFLVLKDLNSDGTAAERIWREVYGVLIGTQLALWDAKQLAIHGYDPEKLTKAASKPMYINFTDSSFKALVNDDKVGAGGKRKLPNTITVSTTLKNRYFLQFNNKESFERWFAALRLSSYEFTALQEAYTGALLSTRGALLSDIGVILADTKFGYEEWVNVRFGAGMRWKRCYAVIIQPKKGKVTSEYGQINFYESDKKYKKAVPMATVTSARAAYAIYPSSPMMIDSSTMIKVEGTVSFPDGNGVKDTDIFLMPEIHSAVPGYDTIIRFLIPTMNVFRLYGRPKSLNANRVDPKSLLYSLPTLPHLHYLQVEDLQPLINNPTCFNWNAQSWRDQIKVLLKTKLDRGYTGCGSNDGLKGALSSPALVPVAKEDSKVKSPRFVPSAVFLPPETTPNGNRVSTIIYPNISNQSQSAPSVAESEELLSKKQDIPYLDVISNSPQDRSEDGFSENSDMFGDPPYPMDNVDRRLQNLLPYSATEPNPKHDNFVRLTGGTEQPPILPPLPMVNKNQSESSYELTYPELGRSRADLDKLYDSFSQTPFGSEVAVRRASLAPPRNSDSILFRDSFYVTEESYDAFRSSSQKFSEDPSATAKPSPDDTTHNFISEDRKSHNAPNEEQFTDTIANGGMMDDIYGLSQGLKKMTLEDMATAKNRRENAESGLSNNFIASKNYEANIFDPDYVEEQNIMLQSESNYSAGGSIYSGQDQSHYASEESASRTLDFNSADIYGESSQNREVHRSPRSFDSPTKLSPGSGLAEISPTFSSLKQNLGLPRNAYMNQKSFGLRNYQQPSFSQQPVIPEAPPKPYHRPAPPNSAISSQMSRVSNMSSPQPSTTRNWAGGSPMSNCSSPQMQSWQPSMFPASQPPSSPSGTQNAIRQ</sequence>
<dbReference type="Gene3D" id="2.30.29.30">
    <property type="entry name" value="Pleckstrin-homology domain (PH domain)/Phosphotyrosine-binding domain (PTB)"/>
    <property type="match status" value="1"/>
</dbReference>